<name>A0AAN8T8S4_SOLBU</name>
<keyword evidence="2" id="KW-1185">Reference proteome</keyword>
<dbReference type="Gene3D" id="3.60.40.10">
    <property type="entry name" value="PPM-type phosphatase domain"/>
    <property type="match status" value="1"/>
</dbReference>
<dbReference type="Proteomes" id="UP001371456">
    <property type="component" value="Unassembled WGS sequence"/>
</dbReference>
<evidence type="ECO:0000313" key="2">
    <source>
        <dbReference type="Proteomes" id="UP001371456"/>
    </source>
</evidence>
<dbReference type="EMBL" id="JBANQN010000009">
    <property type="protein sequence ID" value="KAK6780677.1"/>
    <property type="molecule type" value="Genomic_DNA"/>
</dbReference>
<organism evidence="1 2">
    <name type="scientific">Solanum bulbocastanum</name>
    <name type="common">Wild potato</name>
    <dbReference type="NCBI Taxonomy" id="147425"/>
    <lineage>
        <taxon>Eukaryota</taxon>
        <taxon>Viridiplantae</taxon>
        <taxon>Streptophyta</taxon>
        <taxon>Embryophyta</taxon>
        <taxon>Tracheophyta</taxon>
        <taxon>Spermatophyta</taxon>
        <taxon>Magnoliopsida</taxon>
        <taxon>eudicotyledons</taxon>
        <taxon>Gunneridae</taxon>
        <taxon>Pentapetalae</taxon>
        <taxon>asterids</taxon>
        <taxon>lamiids</taxon>
        <taxon>Solanales</taxon>
        <taxon>Solanaceae</taxon>
        <taxon>Solanoideae</taxon>
        <taxon>Solaneae</taxon>
        <taxon>Solanum</taxon>
    </lineage>
</organism>
<dbReference type="InterPro" id="IPR036457">
    <property type="entry name" value="PPM-type-like_dom_sf"/>
</dbReference>
<dbReference type="AlphaFoldDB" id="A0AAN8T8S4"/>
<proteinExistence type="predicted"/>
<accession>A0AAN8T8S4</accession>
<comment type="caution">
    <text evidence="1">The sequence shown here is derived from an EMBL/GenBank/DDBJ whole genome shotgun (WGS) entry which is preliminary data.</text>
</comment>
<reference evidence="1 2" key="1">
    <citation type="submission" date="2024-02" db="EMBL/GenBank/DDBJ databases">
        <title>de novo genome assembly of Solanum bulbocastanum strain 11H21.</title>
        <authorList>
            <person name="Hosaka A.J."/>
        </authorList>
    </citation>
    <scope>NUCLEOTIDE SEQUENCE [LARGE SCALE GENOMIC DNA]</scope>
    <source>
        <tissue evidence="1">Young leaves</tissue>
    </source>
</reference>
<gene>
    <name evidence="1" type="ORF">RDI58_022861</name>
</gene>
<sequence length="134" mass="14777">MAAARLYAVEKAAEDIYLKRGISLGSAHNLLSHALQKDEDIVWDVISNEEAVEIVSEISDRAKTAQHLVQCVVRAWKCVAKKSAQENKKAKATLLHHVNKEIKAYNCATQAAISDGYEIGNANVDLYSEFCFGL</sequence>
<protein>
    <submittedName>
        <fullName evidence="1">Uncharacterized protein</fullName>
    </submittedName>
</protein>
<evidence type="ECO:0000313" key="1">
    <source>
        <dbReference type="EMBL" id="KAK6780677.1"/>
    </source>
</evidence>